<evidence type="ECO:0000313" key="5">
    <source>
        <dbReference type="EMBL" id="OZU87426.1"/>
    </source>
</evidence>
<dbReference type="InterPro" id="IPR036388">
    <property type="entry name" value="WH-like_DNA-bd_sf"/>
</dbReference>
<sequence length="148" mass="17044">MSDNLSLKAFVVLMKSAKSVEDKIKKDINSFGMKTSDFAILEALYHKGRQTIRQISEAVLINTGSITYVIDKLENKDLLERINCKEDRRVVYIEITEKGKQLMDEIFPKHQKVIEHIFEDISTEDKETVINVLKQVGKKEENNKGDNN</sequence>
<accession>A0A265N7W0</accession>
<evidence type="ECO:0000256" key="1">
    <source>
        <dbReference type="ARBA" id="ARBA00023015"/>
    </source>
</evidence>
<organism evidence="5 6">
    <name type="scientific">Virgibacillus indicus</name>
    <dbReference type="NCBI Taxonomy" id="2024554"/>
    <lineage>
        <taxon>Bacteria</taxon>
        <taxon>Bacillati</taxon>
        <taxon>Bacillota</taxon>
        <taxon>Bacilli</taxon>
        <taxon>Bacillales</taxon>
        <taxon>Bacillaceae</taxon>
        <taxon>Virgibacillus</taxon>
    </lineage>
</organism>
<dbReference type="InterPro" id="IPR023187">
    <property type="entry name" value="Tscrpt_reg_MarR-type_CS"/>
</dbReference>
<keyword evidence="3" id="KW-0804">Transcription</keyword>
<evidence type="ECO:0000256" key="3">
    <source>
        <dbReference type="ARBA" id="ARBA00023163"/>
    </source>
</evidence>
<dbReference type="Proteomes" id="UP000216498">
    <property type="component" value="Unassembled WGS sequence"/>
</dbReference>
<keyword evidence="2" id="KW-0238">DNA-binding</keyword>
<dbReference type="AlphaFoldDB" id="A0A265N7W0"/>
<dbReference type="Gene3D" id="1.10.10.10">
    <property type="entry name" value="Winged helix-like DNA-binding domain superfamily/Winged helix DNA-binding domain"/>
    <property type="match status" value="1"/>
</dbReference>
<protein>
    <submittedName>
        <fullName evidence="5">MarR family transcriptional regulator</fullName>
    </submittedName>
</protein>
<reference evidence="5 6" key="1">
    <citation type="submission" date="2017-08" db="EMBL/GenBank/DDBJ databases">
        <title>Virgibacillus indicus sp. nov. and Virgibacillus profoundi sp. nov, two moderately halophilic bacteria isolated from marine sediment by using the Microfluidic Streak Plate.</title>
        <authorList>
            <person name="Xu B."/>
            <person name="Hu B."/>
            <person name="Wang J."/>
            <person name="Zhu Y."/>
            <person name="Huang L."/>
            <person name="Du W."/>
            <person name="Huang Y."/>
        </authorList>
    </citation>
    <scope>NUCLEOTIDE SEQUENCE [LARGE SCALE GENOMIC DNA]</scope>
    <source>
        <strain evidence="5 6">IO3-P2-C2</strain>
    </source>
</reference>
<evidence type="ECO:0000259" key="4">
    <source>
        <dbReference type="PROSITE" id="PS50995"/>
    </source>
</evidence>
<dbReference type="PRINTS" id="PR00598">
    <property type="entry name" value="HTHMARR"/>
</dbReference>
<dbReference type="PROSITE" id="PS01117">
    <property type="entry name" value="HTH_MARR_1"/>
    <property type="match status" value="1"/>
</dbReference>
<comment type="caution">
    <text evidence="5">The sequence shown here is derived from an EMBL/GenBank/DDBJ whole genome shotgun (WGS) entry which is preliminary data.</text>
</comment>
<dbReference type="InterPro" id="IPR039422">
    <property type="entry name" value="MarR/SlyA-like"/>
</dbReference>
<dbReference type="InterPro" id="IPR000835">
    <property type="entry name" value="HTH_MarR-typ"/>
</dbReference>
<keyword evidence="1" id="KW-0805">Transcription regulation</keyword>
<dbReference type="Pfam" id="PF01047">
    <property type="entry name" value="MarR"/>
    <property type="match status" value="1"/>
</dbReference>
<dbReference type="GO" id="GO:0006950">
    <property type="term" value="P:response to stress"/>
    <property type="evidence" value="ECO:0007669"/>
    <property type="project" value="TreeGrafter"/>
</dbReference>
<dbReference type="GO" id="GO:0003700">
    <property type="term" value="F:DNA-binding transcription factor activity"/>
    <property type="evidence" value="ECO:0007669"/>
    <property type="project" value="InterPro"/>
</dbReference>
<evidence type="ECO:0000313" key="6">
    <source>
        <dbReference type="Proteomes" id="UP000216498"/>
    </source>
</evidence>
<dbReference type="GO" id="GO:0003677">
    <property type="term" value="F:DNA binding"/>
    <property type="evidence" value="ECO:0007669"/>
    <property type="project" value="UniProtKB-KW"/>
</dbReference>
<gene>
    <name evidence="5" type="ORF">CIL03_16535</name>
</gene>
<evidence type="ECO:0000256" key="2">
    <source>
        <dbReference type="ARBA" id="ARBA00023125"/>
    </source>
</evidence>
<dbReference type="SMART" id="SM00347">
    <property type="entry name" value="HTH_MARR"/>
    <property type="match status" value="1"/>
</dbReference>
<proteinExistence type="predicted"/>
<dbReference type="RefSeq" id="WP_094886999.1">
    <property type="nucleotide sequence ID" value="NZ_NPMS01000010.1"/>
</dbReference>
<keyword evidence="6" id="KW-1185">Reference proteome</keyword>
<dbReference type="PANTHER" id="PTHR33164:SF56">
    <property type="entry name" value="HTH-TYPE TRANSCRIPTIONAL REGULATOR MHQR"/>
    <property type="match status" value="1"/>
</dbReference>
<feature type="domain" description="HTH marR-type" evidence="4">
    <location>
        <begin position="6"/>
        <end position="138"/>
    </location>
</feature>
<name>A0A265N7W0_9BACI</name>
<dbReference type="PANTHER" id="PTHR33164">
    <property type="entry name" value="TRANSCRIPTIONAL REGULATOR, MARR FAMILY"/>
    <property type="match status" value="1"/>
</dbReference>
<dbReference type="InterPro" id="IPR036390">
    <property type="entry name" value="WH_DNA-bd_sf"/>
</dbReference>
<dbReference type="EMBL" id="NPMS01000010">
    <property type="protein sequence ID" value="OZU87426.1"/>
    <property type="molecule type" value="Genomic_DNA"/>
</dbReference>
<dbReference type="SUPFAM" id="SSF46785">
    <property type="entry name" value="Winged helix' DNA-binding domain"/>
    <property type="match status" value="1"/>
</dbReference>
<dbReference type="OrthoDB" id="9799747at2"/>
<dbReference type="PROSITE" id="PS50995">
    <property type="entry name" value="HTH_MARR_2"/>
    <property type="match status" value="1"/>
</dbReference>